<comment type="caution">
    <text evidence="10">The sequence shown here is derived from an EMBL/GenBank/DDBJ whole genome shotgun (WGS) entry which is preliminary data.</text>
</comment>
<feature type="binding site" evidence="7">
    <location>
        <position position="147"/>
    </location>
    <ligand>
        <name>Mg(2+)</name>
        <dbReference type="ChEBI" id="CHEBI:18420"/>
        <label>1</label>
    </ligand>
</feature>
<feature type="binding site" evidence="7">
    <location>
        <position position="149"/>
    </location>
    <ligand>
        <name>Mg(2+)</name>
        <dbReference type="ChEBI" id="CHEBI:18420"/>
        <label>1</label>
    </ligand>
</feature>
<organism evidence="10 11">
    <name type="scientific">Fluviicola chungangensis</name>
    <dbReference type="NCBI Taxonomy" id="2597671"/>
    <lineage>
        <taxon>Bacteria</taxon>
        <taxon>Pseudomonadati</taxon>
        <taxon>Bacteroidota</taxon>
        <taxon>Flavobacteriia</taxon>
        <taxon>Flavobacteriales</taxon>
        <taxon>Crocinitomicaceae</taxon>
        <taxon>Fluviicola</taxon>
    </lineage>
</organism>
<feature type="site" description="Interaction with DNA substrate" evidence="8">
    <location>
        <position position="245"/>
    </location>
</feature>
<dbReference type="GO" id="GO:0008311">
    <property type="term" value="F:double-stranded DNA 3'-5' DNA exonuclease activity"/>
    <property type="evidence" value="ECO:0007669"/>
    <property type="project" value="UniProtKB-EC"/>
</dbReference>
<dbReference type="NCBIfam" id="TIGR00633">
    <property type="entry name" value="xth"/>
    <property type="match status" value="1"/>
</dbReference>
<keyword evidence="4 10" id="KW-0378">Hydrolase</keyword>
<feature type="domain" description="Endonuclease/exonuclease/phosphatase" evidence="9">
    <location>
        <begin position="4"/>
        <end position="245"/>
    </location>
</feature>
<proteinExistence type="inferred from homology"/>
<dbReference type="InterPro" id="IPR036691">
    <property type="entry name" value="Endo/exonu/phosph_ase_sf"/>
</dbReference>
<reference evidence="10 11" key="1">
    <citation type="submission" date="2019-07" db="EMBL/GenBank/DDBJ databases">
        <authorList>
            <person name="Huq M.A."/>
        </authorList>
    </citation>
    <scope>NUCLEOTIDE SEQUENCE [LARGE SCALE GENOMIC DNA]</scope>
    <source>
        <strain evidence="10 11">MAH-3</strain>
    </source>
</reference>
<dbReference type="OrthoDB" id="9803914at2"/>
<dbReference type="InterPro" id="IPR005135">
    <property type="entry name" value="Endo/exonuclease/phosphatase"/>
</dbReference>
<evidence type="ECO:0000259" key="9">
    <source>
        <dbReference type="Pfam" id="PF03372"/>
    </source>
</evidence>
<keyword evidence="7" id="KW-0464">Manganese</keyword>
<accession>A0A556MYP5</accession>
<dbReference type="PANTHER" id="PTHR22748">
    <property type="entry name" value="AP ENDONUCLEASE"/>
    <property type="match status" value="1"/>
</dbReference>
<evidence type="ECO:0000256" key="1">
    <source>
        <dbReference type="ARBA" id="ARBA00001936"/>
    </source>
</evidence>
<dbReference type="PROSITE" id="PS00726">
    <property type="entry name" value="AP_NUCLEASE_F1_1"/>
    <property type="match status" value="1"/>
</dbReference>
<dbReference type="NCBIfam" id="TIGR00195">
    <property type="entry name" value="exoDNase_III"/>
    <property type="match status" value="1"/>
</dbReference>
<dbReference type="GO" id="GO:0003677">
    <property type="term" value="F:DNA binding"/>
    <property type="evidence" value="ECO:0007669"/>
    <property type="project" value="InterPro"/>
</dbReference>
<evidence type="ECO:0000256" key="8">
    <source>
        <dbReference type="PIRSR" id="PIRSR604808-3"/>
    </source>
</evidence>
<evidence type="ECO:0000256" key="3">
    <source>
        <dbReference type="ARBA" id="ARBA00022723"/>
    </source>
</evidence>
<feature type="binding site" evidence="7">
    <location>
        <position position="7"/>
    </location>
    <ligand>
        <name>Mg(2+)</name>
        <dbReference type="ChEBI" id="CHEBI:18420"/>
        <label>1</label>
    </ligand>
</feature>
<keyword evidence="11" id="KW-1185">Reference proteome</keyword>
<feature type="active site" description="Proton donor/acceptor" evidence="6">
    <location>
        <position position="147"/>
    </location>
</feature>
<evidence type="ECO:0000313" key="11">
    <source>
        <dbReference type="Proteomes" id="UP000316008"/>
    </source>
</evidence>
<feature type="site" description="Transition state stabilizer" evidence="8">
    <location>
        <position position="149"/>
    </location>
</feature>
<gene>
    <name evidence="10" type="primary">xth</name>
    <name evidence="10" type="ORF">FO442_10665</name>
</gene>
<comment type="similarity">
    <text evidence="2">Belongs to the DNA repair enzymes AP/ExoA family.</text>
</comment>
<feature type="active site" description="Proton acceptor" evidence="6">
    <location>
        <position position="245"/>
    </location>
</feature>
<dbReference type="CDD" id="cd09087">
    <property type="entry name" value="Ape1-like_AP-endo"/>
    <property type="match status" value="1"/>
</dbReference>
<feature type="binding site" evidence="7">
    <location>
        <position position="35"/>
    </location>
    <ligand>
        <name>Mg(2+)</name>
        <dbReference type="ChEBI" id="CHEBI:18420"/>
        <label>1</label>
    </ligand>
</feature>
<dbReference type="Pfam" id="PF03372">
    <property type="entry name" value="Exo_endo_phos"/>
    <property type="match status" value="1"/>
</dbReference>
<evidence type="ECO:0000256" key="7">
    <source>
        <dbReference type="PIRSR" id="PIRSR604808-2"/>
    </source>
</evidence>
<dbReference type="PROSITE" id="PS00728">
    <property type="entry name" value="AP_NUCLEASE_F1_3"/>
    <property type="match status" value="1"/>
</dbReference>
<dbReference type="AlphaFoldDB" id="A0A556MYP5"/>
<dbReference type="RefSeq" id="WP_144333166.1">
    <property type="nucleotide sequence ID" value="NZ_VLPL01000004.1"/>
</dbReference>
<evidence type="ECO:0000256" key="4">
    <source>
        <dbReference type="ARBA" id="ARBA00022801"/>
    </source>
</evidence>
<keyword evidence="5 7" id="KW-0460">Magnesium</keyword>
<dbReference type="EC" id="3.1.11.2" evidence="10"/>
<dbReference type="GO" id="GO:0008081">
    <property type="term" value="F:phosphoric diester hydrolase activity"/>
    <property type="evidence" value="ECO:0007669"/>
    <property type="project" value="TreeGrafter"/>
</dbReference>
<dbReference type="GO" id="GO:0003906">
    <property type="term" value="F:DNA-(apurinic or apyrimidinic site) endonuclease activity"/>
    <property type="evidence" value="ECO:0007669"/>
    <property type="project" value="TreeGrafter"/>
</dbReference>
<dbReference type="GO" id="GO:0046872">
    <property type="term" value="F:metal ion binding"/>
    <property type="evidence" value="ECO:0007669"/>
    <property type="project" value="UniProtKB-KW"/>
</dbReference>
<name>A0A556MYP5_9FLAO</name>
<keyword evidence="3 7" id="KW-0479">Metal-binding</keyword>
<feature type="site" description="Important for catalytic activity" evidence="8">
    <location>
        <position position="219"/>
    </location>
</feature>
<dbReference type="Proteomes" id="UP000316008">
    <property type="component" value="Unassembled WGS sequence"/>
</dbReference>
<sequence length="254" mass="28535">MKLLSFNVNGIRAIAGKSFLDDMRQMQADVICLQETKATVEQVLETVKPLEYGFVYANEAGKKGYSGTAIISKTEPISVVYDMGVAQHDEEGRVICAEYDQFYLITVYVPNSGSELLRLPYRQAWDADFLTYLKKLEEKKPVIVCGDFNVAHKAIDLARPKANYNKSAGFMQEEIDGMDAFIGSGLVDSWRILNGDEIKYSWWSYRGGAREKNVGWRIDYFLVSEAFVPSLKAATIHNEIFGSDHCPVGLELSL</sequence>
<comment type="cofactor">
    <cofactor evidence="1">
        <name>Mn(2+)</name>
        <dbReference type="ChEBI" id="CHEBI:29035"/>
    </cofactor>
</comment>
<protein>
    <submittedName>
        <fullName evidence="10">Exodeoxyribonuclease III</fullName>
        <ecNumber evidence="10">3.1.11.2</ecNumber>
    </submittedName>
</protein>
<evidence type="ECO:0000256" key="2">
    <source>
        <dbReference type="ARBA" id="ARBA00007092"/>
    </source>
</evidence>
<feature type="binding site" evidence="7">
    <location>
        <position position="244"/>
    </location>
    <ligand>
        <name>Mg(2+)</name>
        <dbReference type="ChEBI" id="CHEBI:18420"/>
        <label>1</label>
    </ligand>
</feature>
<comment type="cofactor">
    <cofactor evidence="7">
        <name>Mg(2+)</name>
        <dbReference type="ChEBI" id="CHEBI:18420"/>
    </cofactor>
    <cofactor evidence="7">
        <name>Mn(2+)</name>
        <dbReference type="ChEBI" id="CHEBI:29035"/>
    </cofactor>
    <text evidence="7">Probably binds two magnesium or manganese ions per subunit.</text>
</comment>
<dbReference type="InterPro" id="IPR004808">
    <property type="entry name" value="AP_endonuc_1"/>
</dbReference>
<evidence type="ECO:0000313" key="10">
    <source>
        <dbReference type="EMBL" id="TSJ45047.1"/>
    </source>
</evidence>
<dbReference type="PROSITE" id="PS51435">
    <property type="entry name" value="AP_NUCLEASE_F1_4"/>
    <property type="match status" value="1"/>
</dbReference>
<dbReference type="Gene3D" id="3.60.10.10">
    <property type="entry name" value="Endonuclease/exonuclease/phosphatase"/>
    <property type="match status" value="1"/>
</dbReference>
<dbReference type="InterPro" id="IPR020848">
    <property type="entry name" value="AP_endonuclease_F1_CS"/>
</dbReference>
<dbReference type="GO" id="GO:0006284">
    <property type="term" value="P:base-excision repair"/>
    <property type="evidence" value="ECO:0007669"/>
    <property type="project" value="TreeGrafter"/>
</dbReference>
<dbReference type="SUPFAM" id="SSF56219">
    <property type="entry name" value="DNase I-like"/>
    <property type="match status" value="1"/>
</dbReference>
<evidence type="ECO:0000256" key="6">
    <source>
        <dbReference type="PIRSR" id="PIRSR604808-1"/>
    </source>
</evidence>
<evidence type="ECO:0000256" key="5">
    <source>
        <dbReference type="ARBA" id="ARBA00022842"/>
    </source>
</evidence>
<dbReference type="InterPro" id="IPR020847">
    <property type="entry name" value="AP_endonuclease_F1_BS"/>
</dbReference>
<feature type="binding site" evidence="7">
    <location>
        <position position="245"/>
    </location>
    <ligand>
        <name>Mg(2+)</name>
        <dbReference type="ChEBI" id="CHEBI:18420"/>
        <label>1</label>
    </ligand>
</feature>
<dbReference type="PANTHER" id="PTHR22748:SF6">
    <property type="entry name" value="DNA-(APURINIC OR APYRIMIDINIC SITE) ENDONUCLEASE"/>
    <property type="match status" value="1"/>
</dbReference>
<dbReference type="EMBL" id="VLPL01000004">
    <property type="protein sequence ID" value="TSJ45047.1"/>
    <property type="molecule type" value="Genomic_DNA"/>
</dbReference>
<feature type="active site" evidence="6">
    <location>
        <position position="108"/>
    </location>
</feature>